<dbReference type="EMBL" id="CP039348">
    <property type="protein sequence ID" value="QCD89655.1"/>
    <property type="molecule type" value="Genomic_DNA"/>
</dbReference>
<gene>
    <name evidence="1" type="ORF">DEO72_LG4g601</name>
</gene>
<dbReference type="Proteomes" id="UP000501690">
    <property type="component" value="Linkage Group LG4"/>
</dbReference>
<protein>
    <submittedName>
        <fullName evidence="1">Uncharacterized protein</fullName>
    </submittedName>
</protein>
<evidence type="ECO:0000313" key="2">
    <source>
        <dbReference type="Proteomes" id="UP000501690"/>
    </source>
</evidence>
<proteinExistence type="predicted"/>
<evidence type="ECO:0000313" key="1">
    <source>
        <dbReference type="EMBL" id="QCD89655.1"/>
    </source>
</evidence>
<reference evidence="1 2" key="1">
    <citation type="submission" date="2019-04" db="EMBL/GenBank/DDBJ databases">
        <title>An improved genome assembly and genetic linkage map for asparagus bean, Vigna unguiculata ssp. sesquipedialis.</title>
        <authorList>
            <person name="Xia Q."/>
            <person name="Zhang R."/>
            <person name="Dong Y."/>
        </authorList>
    </citation>
    <scope>NUCLEOTIDE SEQUENCE [LARGE SCALE GENOMIC DNA]</scope>
    <source>
        <tissue evidence="1">Leaf</tissue>
    </source>
</reference>
<organism evidence="1 2">
    <name type="scientific">Vigna unguiculata</name>
    <name type="common">Cowpea</name>
    <dbReference type="NCBI Taxonomy" id="3917"/>
    <lineage>
        <taxon>Eukaryota</taxon>
        <taxon>Viridiplantae</taxon>
        <taxon>Streptophyta</taxon>
        <taxon>Embryophyta</taxon>
        <taxon>Tracheophyta</taxon>
        <taxon>Spermatophyta</taxon>
        <taxon>Magnoliopsida</taxon>
        <taxon>eudicotyledons</taxon>
        <taxon>Gunneridae</taxon>
        <taxon>Pentapetalae</taxon>
        <taxon>rosids</taxon>
        <taxon>fabids</taxon>
        <taxon>Fabales</taxon>
        <taxon>Fabaceae</taxon>
        <taxon>Papilionoideae</taxon>
        <taxon>50 kb inversion clade</taxon>
        <taxon>NPAAA clade</taxon>
        <taxon>indigoferoid/millettioid clade</taxon>
        <taxon>Phaseoleae</taxon>
        <taxon>Vigna</taxon>
    </lineage>
</organism>
<dbReference type="AlphaFoldDB" id="A0A4D6LMS9"/>
<sequence length="60" mass="6560">MSGEVHIQLLSRGDTSEVGSYVPFSGLRDATCGEVRGRWITCVELRAGRSVEQDYKRGGS</sequence>
<accession>A0A4D6LMS9</accession>
<keyword evidence="2" id="KW-1185">Reference proteome</keyword>
<name>A0A4D6LMS9_VIGUN</name>